<reference evidence="16 17" key="1">
    <citation type="submission" date="2016-11" db="EMBL/GenBank/DDBJ databases">
        <authorList>
            <person name="Varghese N."/>
            <person name="Submissions S."/>
        </authorList>
    </citation>
    <scope>NUCLEOTIDE SEQUENCE [LARGE SCALE GENOMIC DNA]</scope>
    <source>
        <strain evidence="16 17">CGMCC 1.12174</strain>
        <strain evidence="15 18">DSM 26351</strain>
    </source>
</reference>
<dbReference type="Pfam" id="PF00593">
    <property type="entry name" value="TonB_dep_Rec_b-barrel"/>
    <property type="match status" value="1"/>
</dbReference>
<dbReference type="Proteomes" id="UP000184031">
    <property type="component" value="Unassembled WGS sequence"/>
</dbReference>
<comment type="caution">
    <text evidence="16">The sequence shown here is derived from an EMBL/GenBank/DDBJ whole genome shotgun (WGS) entry which is preliminary data.</text>
</comment>
<evidence type="ECO:0000256" key="8">
    <source>
        <dbReference type="ARBA" id="ARBA00023170"/>
    </source>
</evidence>
<dbReference type="STRING" id="1055723.SAMN05216293_4081"/>
<feature type="signal peptide" evidence="12">
    <location>
        <begin position="1"/>
        <end position="29"/>
    </location>
</feature>
<dbReference type="EMBL" id="FOKU01000017">
    <property type="protein sequence ID" value="SFC65369.1"/>
    <property type="molecule type" value="Genomic_DNA"/>
</dbReference>
<keyword evidence="7 10" id="KW-0472">Membrane</keyword>
<keyword evidence="3 10" id="KW-1134">Transmembrane beta strand</keyword>
<evidence type="ECO:0000259" key="13">
    <source>
        <dbReference type="Pfam" id="PF00593"/>
    </source>
</evidence>
<evidence type="ECO:0000313" key="16">
    <source>
        <dbReference type="EMBL" id="SHL69408.1"/>
    </source>
</evidence>
<evidence type="ECO:0000259" key="14">
    <source>
        <dbReference type="Pfam" id="PF07715"/>
    </source>
</evidence>
<evidence type="ECO:0000313" key="18">
    <source>
        <dbReference type="Proteomes" id="UP000198940"/>
    </source>
</evidence>
<evidence type="ECO:0000256" key="1">
    <source>
        <dbReference type="ARBA" id="ARBA00004571"/>
    </source>
</evidence>
<sequence length="727" mass="81649">MPQQLYRMSLNKYSGFLITSLFICAIGHAQEKNTMEKDSMSMQNLNEVVVTGESQVMSLSKKLFAVGVLDQRDIAKVAGNNLADILNYNLNITVTPDPSTGRSTISMFGLDGQYVKVLIDGIPMASDNGMGNNIDITQINLEDVERIEIVEGSMGVLYGDNAVAGVINIVTKRGLENAKWQLQLSVQEETVGDEYEWFDKGRHIQNAKLSHQLSEKTSISIGGSRNDSAGFYNGYKGKNYVNIQDNTVVNDGLRGMEWNPKEQFTAFGNLNTALGKHNIFYKFQYYDETVPVYNRFVNGRLNSDTGMVEPTTLDETFDTQRVMNNLNISGPLKGQTIYNLSFSQQTQKRYYQQYVYNILQRGIESYIADNLSQSSEIWYSKGFVGNMVPKSDFFNLQLGYEFTHQTGFDAIATGEYSNDVVENTLENYDFFGVADFNISDRFSIFPGARYTNNSQFGNKLIWSLSSTYDITDTFKVKAILGSAFRAPNFEELFFYFVDSNHNVQGNPNLDPEDGISIFLNLEDKFRLGESSMLKTAFKSYYFDIKDKIASVITTDEEDRNLFTFANVDYSKILGFSLENSLIMDHWQLSLGATYLGESTTIDESLASNSGYLWSFNLQSSVGYTIPTIRTTLSAQLKYNGKTQVVLNDTDGPVIGQTDDFTWMDASVRTNITKNFNITLGARNIFDIVRVNASDVPSGAHGSSVSSSRLFGNGRSYFLKLLYNLNFN</sequence>
<comment type="subcellular location">
    <subcellularLocation>
        <location evidence="1 10">Cell outer membrane</location>
        <topology evidence="1 10">Multi-pass membrane protein</topology>
    </subcellularLocation>
</comment>
<dbReference type="GO" id="GO:0009279">
    <property type="term" value="C:cell outer membrane"/>
    <property type="evidence" value="ECO:0007669"/>
    <property type="project" value="UniProtKB-SubCell"/>
</dbReference>
<evidence type="ECO:0000256" key="11">
    <source>
        <dbReference type="RuleBase" id="RU003357"/>
    </source>
</evidence>
<evidence type="ECO:0000256" key="12">
    <source>
        <dbReference type="SAM" id="SignalP"/>
    </source>
</evidence>
<dbReference type="PANTHER" id="PTHR30069">
    <property type="entry name" value="TONB-DEPENDENT OUTER MEMBRANE RECEPTOR"/>
    <property type="match status" value="1"/>
</dbReference>
<name>A0A1M7CQ56_9FLAO</name>
<dbReference type="PANTHER" id="PTHR30069:SF29">
    <property type="entry name" value="HEMOGLOBIN AND HEMOGLOBIN-HAPTOGLOBIN-BINDING PROTEIN 1-RELATED"/>
    <property type="match status" value="1"/>
</dbReference>
<keyword evidence="2 10" id="KW-0813">Transport</keyword>
<keyword evidence="9 10" id="KW-0998">Cell outer membrane</keyword>
<dbReference type="Gene3D" id="2.170.130.10">
    <property type="entry name" value="TonB-dependent receptor, plug domain"/>
    <property type="match status" value="1"/>
</dbReference>
<proteinExistence type="inferred from homology"/>
<organism evidence="16 17">
    <name type="scientific">Flagellimonas taeanensis</name>
    <dbReference type="NCBI Taxonomy" id="1005926"/>
    <lineage>
        <taxon>Bacteria</taxon>
        <taxon>Pseudomonadati</taxon>
        <taxon>Bacteroidota</taxon>
        <taxon>Flavobacteriia</taxon>
        <taxon>Flavobacteriales</taxon>
        <taxon>Flavobacteriaceae</taxon>
        <taxon>Flagellimonas</taxon>
    </lineage>
</organism>
<evidence type="ECO:0000313" key="17">
    <source>
        <dbReference type="Proteomes" id="UP000184031"/>
    </source>
</evidence>
<protein>
    <submittedName>
        <fullName evidence="16">Outer membrane receptor for ferrienterochelin and colicins</fullName>
    </submittedName>
</protein>
<keyword evidence="4 10" id="KW-0812">Transmembrane</keyword>
<dbReference type="Pfam" id="PF07715">
    <property type="entry name" value="Plug"/>
    <property type="match status" value="1"/>
</dbReference>
<evidence type="ECO:0000256" key="4">
    <source>
        <dbReference type="ARBA" id="ARBA00022692"/>
    </source>
</evidence>
<accession>A0A1M7CQ56</accession>
<evidence type="ECO:0000256" key="3">
    <source>
        <dbReference type="ARBA" id="ARBA00022452"/>
    </source>
</evidence>
<gene>
    <name evidence="15" type="ORF">SAMN04487891_11733</name>
    <name evidence="16" type="ORF">SAMN05216293_4081</name>
</gene>
<dbReference type="GO" id="GO:0015344">
    <property type="term" value="F:siderophore uptake transmembrane transporter activity"/>
    <property type="evidence" value="ECO:0007669"/>
    <property type="project" value="TreeGrafter"/>
</dbReference>
<dbReference type="InterPro" id="IPR039426">
    <property type="entry name" value="TonB-dep_rcpt-like"/>
</dbReference>
<comment type="similarity">
    <text evidence="10 11">Belongs to the TonB-dependent receptor family.</text>
</comment>
<dbReference type="EMBL" id="FRAT01000015">
    <property type="protein sequence ID" value="SHL69408.1"/>
    <property type="molecule type" value="Genomic_DNA"/>
</dbReference>
<dbReference type="InterPro" id="IPR000531">
    <property type="entry name" value="Beta-barrel_TonB"/>
</dbReference>
<evidence type="ECO:0000256" key="6">
    <source>
        <dbReference type="ARBA" id="ARBA00023077"/>
    </source>
</evidence>
<keyword evidence="6 11" id="KW-0798">TonB box</keyword>
<keyword evidence="18" id="KW-1185">Reference proteome</keyword>
<evidence type="ECO:0000313" key="15">
    <source>
        <dbReference type="EMBL" id="SFC65369.1"/>
    </source>
</evidence>
<evidence type="ECO:0000256" key="7">
    <source>
        <dbReference type="ARBA" id="ARBA00023136"/>
    </source>
</evidence>
<evidence type="ECO:0000256" key="5">
    <source>
        <dbReference type="ARBA" id="ARBA00022729"/>
    </source>
</evidence>
<dbReference type="Proteomes" id="UP000198940">
    <property type="component" value="Unassembled WGS sequence"/>
</dbReference>
<dbReference type="PROSITE" id="PS52016">
    <property type="entry name" value="TONB_DEPENDENT_REC_3"/>
    <property type="match status" value="1"/>
</dbReference>
<feature type="domain" description="TonB-dependent receptor-like beta-barrel" evidence="13">
    <location>
        <begin position="277"/>
        <end position="684"/>
    </location>
</feature>
<dbReference type="SUPFAM" id="SSF56935">
    <property type="entry name" value="Porins"/>
    <property type="match status" value="1"/>
</dbReference>
<dbReference type="InterPro" id="IPR037066">
    <property type="entry name" value="Plug_dom_sf"/>
</dbReference>
<dbReference type="Gene3D" id="2.40.170.20">
    <property type="entry name" value="TonB-dependent receptor, beta-barrel domain"/>
    <property type="match status" value="1"/>
</dbReference>
<dbReference type="AlphaFoldDB" id="A0A1M7CQ56"/>
<dbReference type="InterPro" id="IPR012910">
    <property type="entry name" value="Plug_dom"/>
</dbReference>
<dbReference type="GO" id="GO:0044718">
    <property type="term" value="P:siderophore transmembrane transport"/>
    <property type="evidence" value="ECO:0007669"/>
    <property type="project" value="TreeGrafter"/>
</dbReference>
<feature type="chain" id="PRO_5009924672" evidence="12">
    <location>
        <begin position="30"/>
        <end position="727"/>
    </location>
</feature>
<evidence type="ECO:0000256" key="10">
    <source>
        <dbReference type="PROSITE-ProRule" id="PRU01360"/>
    </source>
</evidence>
<evidence type="ECO:0000256" key="9">
    <source>
        <dbReference type="ARBA" id="ARBA00023237"/>
    </source>
</evidence>
<dbReference type="InterPro" id="IPR036942">
    <property type="entry name" value="Beta-barrel_TonB_sf"/>
</dbReference>
<feature type="domain" description="TonB-dependent receptor plug" evidence="14">
    <location>
        <begin position="64"/>
        <end position="166"/>
    </location>
</feature>
<keyword evidence="5 12" id="KW-0732">Signal</keyword>
<evidence type="ECO:0000256" key="2">
    <source>
        <dbReference type="ARBA" id="ARBA00022448"/>
    </source>
</evidence>
<keyword evidence="8 16" id="KW-0675">Receptor</keyword>
<dbReference type="CDD" id="cd01347">
    <property type="entry name" value="ligand_gated_channel"/>
    <property type="match status" value="1"/>
</dbReference>